<feature type="domain" description="Septum formation-related" evidence="2">
    <location>
        <begin position="32"/>
        <end position="135"/>
    </location>
</feature>
<evidence type="ECO:0000313" key="4">
    <source>
        <dbReference type="Proteomes" id="UP001597277"/>
    </source>
</evidence>
<sequence length="143" mass="15473">MRKAVLPSIAATALLVVPLAGCSTGNVMSLEPGDCLNADDLEGNEISDVEVLECSEEHTAEIFAQVEHEGDEFPGNEALQSEAQETCDAEFENYVGVPYAESEFHYTALMPSEDSWNDADDRTSLCILTVDEPVTESLEGANR</sequence>
<evidence type="ECO:0000313" key="3">
    <source>
        <dbReference type="EMBL" id="MFD1716368.1"/>
    </source>
</evidence>
<feature type="signal peptide" evidence="1">
    <location>
        <begin position="1"/>
        <end position="22"/>
    </location>
</feature>
<evidence type="ECO:0000256" key="1">
    <source>
        <dbReference type="SAM" id="SignalP"/>
    </source>
</evidence>
<keyword evidence="4" id="KW-1185">Reference proteome</keyword>
<dbReference type="EMBL" id="JBHUEE010000001">
    <property type="protein sequence ID" value="MFD1716368.1"/>
    <property type="molecule type" value="Genomic_DNA"/>
</dbReference>
<organism evidence="3 4">
    <name type="scientific">Georgenia deserti</name>
    <dbReference type="NCBI Taxonomy" id="2093781"/>
    <lineage>
        <taxon>Bacteria</taxon>
        <taxon>Bacillati</taxon>
        <taxon>Actinomycetota</taxon>
        <taxon>Actinomycetes</taxon>
        <taxon>Micrococcales</taxon>
        <taxon>Bogoriellaceae</taxon>
        <taxon>Georgenia</taxon>
    </lineage>
</organism>
<reference evidence="4" key="1">
    <citation type="journal article" date="2019" name="Int. J. Syst. Evol. Microbiol.">
        <title>The Global Catalogue of Microorganisms (GCM) 10K type strain sequencing project: providing services to taxonomists for standard genome sequencing and annotation.</title>
        <authorList>
            <consortium name="The Broad Institute Genomics Platform"/>
            <consortium name="The Broad Institute Genome Sequencing Center for Infectious Disease"/>
            <person name="Wu L."/>
            <person name="Ma J."/>
        </authorList>
    </citation>
    <scope>NUCLEOTIDE SEQUENCE [LARGE SCALE GENOMIC DNA]</scope>
    <source>
        <strain evidence="4">JCM 17130</strain>
    </source>
</reference>
<protein>
    <submittedName>
        <fullName evidence="3">Septum formation family protein</fullName>
    </submittedName>
</protein>
<keyword evidence="1" id="KW-0732">Signal</keyword>
<comment type="caution">
    <text evidence="3">The sequence shown here is derived from an EMBL/GenBank/DDBJ whole genome shotgun (WGS) entry which is preliminary data.</text>
</comment>
<accession>A0ABW4L0L9</accession>
<dbReference type="Proteomes" id="UP001597277">
    <property type="component" value="Unassembled WGS sequence"/>
</dbReference>
<dbReference type="InterPro" id="IPR026004">
    <property type="entry name" value="Septum_form"/>
</dbReference>
<dbReference type="Pfam" id="PF13845">
    <property type="entry name" value="Septum_form"/>
    <property type="match status" value="1"/>
</dbReference>
<evidence type="ECO:0000259" key="2">
    <source>
        <dbReference type="Pfam" id="PF13845"/>
    </source>
</evidence>
<dbReference type="RefSeq" id="WP_388001813.1">
    <property type="nucleotide sequence ID" value="NZ_JBHUEE010000001.1"/>
</dbReference>
<gene>
    <name evidence="3" type="ORF">ACFSE6_00855</name>
</gene>
<name>A0ABW4L0L9_9MICO</name>
<feature type="chain" id="PRO_5046165463" evidence="1">
    <location>
        <begin position="23"/>
        <end position="143"/>
    </location>
</feature>
<proteinExistence type="predicted"/>